<keyword evidence="1" id="KW-1015">Disulfide bond</keyword>
<organism evidence="4 5">
    <name type="scientific">Anopheles farauti</name>
    <dbReference type="NCBI Taxonomy" id="69004"/>
    <lineage>
        <taxon>Eukaryota</taxon>
        <taxon>Metazoa</taxon>
        <taxon>Ecdysozoa</taxon>
        <taxon>Arthropoda</taxon>
        <taxon>Hexapoda</taxon>
        <taxon>Insecta</taxon>
        <taxon>Pterygota</taxon>
        <taxon>Neoptera</taxon>
        <taxon>Endopterygota</taxon>
        <taxon>Diptera</taxon>
        <taxon>Nematocera</taxon>
        <taxon>Culicoidea</taxon>
        <taxon>Culicidae</taxon>
        <taxon>Anophelinae</taxon>
        <taxon>Anopheles</taxon>
    </lineage>
</organism>
<feature type="domain" description="C-type lectin" evidence="3">
    <location>
        <begin position="25"/>
        <end position="134"/>
    </location>
</feature>
<dbReference type="EnsemblMetazoa" id="AFAF013841-RA">
    <property type="protein sequence ID" value="AFAF013841-PA"/>
    <property type="gene ID" value="AFAF013841"/>
</dbReference>
<dbReference type="AlphaFoldDB" id="A0A182QNP7"/>
<dbReference type="InterPro" id="IPR018378">
    <property type="entry name" value="C-type_lectin_CS"/>
</dbReference>
<evidence type="ECO:0000256" key="1">
    <source>
        <dbReference type="ARBA" id="ARBA00023157"/>
    </source>
</evidence>
<protein>
    <recommendedName>
        <fullName evidence="3">C-type lectin domain-containing protein</fullName>
    </recommendedName>
</protein>
<dbReference type="PANTHER" id="PTHR22803">
    <property type="entry name" value="MANNOSE, PHOSPHOLIPASE, LECTIN RECEPTOR RELATED"/>
    <property type="match status" value="1"/>
</dbReference>
<proteinExistence type="predicted"/>
<reference evidence="4" key="2">
    <citation type="submission" date="2020-05" db="UniProtKB">
        <authorList>
            <consortium name="EnsemblMetazoa"/>
        </authorList>
    </citation>
    <scope>IDENTIFICATION</scope>
    <source>
        <strain evidence="4">FAR1</strain>
    </source>
</reference>
<accession>A0A182QNP7</accession>
<dbReference type="Gene3D" id="3.10.100.10">
    <property type="entry name" value="Mannose-Binding Protein A, subunit A"/>
    <property type="match status" value="1"/>
</dbReference>
<dbReference type="CDD" id="cd00037">
    <property type="entry name" value="CLECT"/>
    <property type="match status" value="1"/>
</dbReference>
<dbReference type="EMBL" id="AXCN02001820">
    <property type="status" value="NOT_ANNOTATED_CDS"/>
    <property type="molecule type" value="Genomic_DNA"/>
</dbReference>
<dbReference type="SUPFAM" id="SSF56436">
    <property type="entry name" value="C-type lectin-like"/>
    <property type="match status" value="1"/>
</dbReference>
<dbReference type="Proteomes" id="UP000075886">
    <property type="component" value="Unassembled WGS sequence"/>
</dbReference>
<evidence type="ECO:0000256" key="2">
    <source>
        <dbReference type="SAM" id="SignalP"/>
    </source>
</evidence>
<dbReference type="PROSITE" id="PS00615">
    <property type="entry name" value="C_TYPE_LECTIN_1"/>
    <property type="match status" value="1"/>
</dbReference>
<dbReference type="InterPro" id="IPR050111">
    <property type="entry name" value="C-type_lectin/snaclec_domain"/>
</dbReference>
<feature type="chain" id="PRO_5008133152" description="C-type lectin domain-containing protein" evidence="2">
    <location>
        <begin position="22"/>
        <end position="147"/>
    </location>
</feature>
<evidence type="ECO:0000313" key="5">
    <source>
        <dbReference type="Proteomes" id="UP000075886"/>
    </source>
</evidence>
<dbReference type="InterPro" id="IPR016186">
    <property type="entry name" value="C-type_lectin-like/link_sf"/>
</dbReference>
<evidence type="ECO:0000313" key="4">
    <source>
        <dbReference type="EnsemblMetazoa" id="AFAF013841-PA"/>
    </source>
</evidence>
<feature type="signal peptide" evidence="2">
    <location>
        <begin position="1"/>
        <end position="21"/>
    </location>
</feature>
<keyword evidence="2" id="KW-0732">Signal</keyword>
<name>A0A182QNP7_9DIPT</name>
<dbReference type="InterPro" id="IPR001304">
    <property type="entry name" value="C-type_lectin-like"/>
</dbReference>
<dbReference type="STRING" id="69004.A0A182QNP7"/>
<dbReference type="Pfam" id="PF00059">
    <property type="entry name" value="Lectin_C"/>
    <property type="match status" value="1"/>
</dbReference>
<dbReference type="PROSITE" id="PS50041">
    <property type="entry name" value="C_TYPE_LECTIN_2"/>
    <property type="match status" value="1"/>
</dbReference>
<dbReference type="VEuPathDB" id="VectorBase:AFAF013841"/>
<dbReference type="SMART" id="SM00034">
    <property type="entry name" value="CLECT"/>
    <property type="match status" value="1"/>
</dbReference>
<keyword evidence="5" id="KW-1185">Reference proteome</keyword>
<reference evidence="5" key="1">
    <citation type="submission" date="2014-01" db="EMBL/GenBank/DDBJ databases">
        <title>The Genome Sequence of Anopheles farauti FAR1 (V2).</title>
        <authorList>
            <consortium name="The Broad Institute Genomics Platform"/>
            <person name="Neafsey D.E."/>
            <person name="Besansky N."/>
            <person name="Howell P."/>
            <person name="Walton C."/>
            <person name="Young S.K."/>
            <person name="Zeng Q."/>
            <person name="Gargeya S."/>
            <person name="Fitzgerald M."/>
            <person name="Haas B."/>
            <person name="Abouelleil A."/>
            <person name="Allen A.W."/>
            <person name="Alvarado L."/>
            <person name="Arachchi H.M."/>
            <person name="Berlin A.M."/>
            <person name="Chapman S.B."/>
            <person name="Gainer-Dewar J."/>
            <person name="Goldberg J."/>
            <person name="Griggs A."/>
            <person name="Gujja S."/>
            <person name="Hansen M."/>
            <person name="Howarth C."/>
            <person name="Imamovic A."/>
            <person name="Ireland A."/>
            <person name="Larimer J."/>
            <person name="McCowan C."/>
            <person name="Murphy C."/>
            <person name="Pearson M."/>
            <person name="Poon T.W."/>
            <person name="Priest M."/>
            <person name="Roberts A."/>
            <person name="Saif S."/>
            <person name="Shea T."/>
            <person name="Sisk P."/>
            <person name="Sykes S."/>
            <person name="Wortman J."/>
            <person name="Nusbaum C."/>
            <person name="Birren B."/>
        </authorList>
    </citation>
    <scope>NUCLEOTIDE SEQUENCE [LARGE SCALE GENOMIC DNA]</scope>
    <source>
        <strain evidence="5">FAR1</strain>
    </source>
</reference>
<sequence length="147" mass="16140">MTTKRLLLTLCLALFAIEANGLKKFVAYKQKTTFFPAWQTCRLYGGHLASIESAAENAQVEAAIKAVGSLDFPWTIGGTDIGIEGRFVWFATGKEITNTAYKNWYTNEPNDDLPGEDCIAIGSFAGSKWNDIPCTYVTHGFVCAFVP</sequence>
<evidence type="ECO:0000259" key="3">
    <source>
        <dbReference type="PROSITE" id="PS50041"/>
    </source>
</evidence>
<dbReference type="InterPro" id="IPR016187">
    <property type="entry name" value="CTDL_fold"/>
</dbReference>